<reference evidence="1 2" key="1">
    <citation type="journal article" date="2018" name="Front. Plant Sci.">
        <title>Red Clover (Trifolium pratense) and Zigzag Clover (T. medium) - A Picture of Genomic Similarities and Differences.</title>
        <authorList>
            <person name="Dluhosova J."/>
            <person name="Istvanek J."/>
            <person name="Nedelnik J."/>
            <person name="Repkova J."/>
        </authorList>
    </citation>
    <scope>NUCLEOTIDE SEQUENCE [LARGE SCALE GENOMIC DNA]</scope>
    <source>
        <strain evidence="2">cv. 10/8</strain>
        <tissue evidence="1">Leaf</tissue>
    </source>
</reference>
<feature type="non-terminal residue" evidence="1">
    <location>
        <position position="30"/>
    </location>
</feature>
<evidence type="ECO:0000313" key="1">
    <source>
        <dbReference type="EMBL" id="MCI73120.1"/>
    </source>
</evidence>
<accession>A0A392UL67</accession>
<keyword evidence="2" id="KW-1185">Reference proteome</keyword>
<proteinExistence type="predicted"/>
<evidence type="ECO:0000313" key="2">
    <source>
        <dbReference type="Proteomes" id="UP000265520"/>
    </source>
</evidence>
<protein>
    <submittedName>
        <fullName evidence="1">Uncharacterized protein</fullName>
    </submittedName>
</protein>
<dbReference type="AlphaFoldDB" id="A0A392UL67"/>
<name>A0A392UL67_9FABA</name>
<dbReference type="Proteomes" id="UP000265520">
    <property type="component" value="Unassembled WGS sequence"/>
</dbReference>
<comment type="caution">
    <text evidence="1">The sequence shown here is derived from an EMBL/GenBank/DDBJ whole genome shotgun (WGS) entry which is preliminary data.</text>
</comment>
<dbReference type="EMBL" id="LXQA010831747">
    <property type="protein sequence ID" value="MCI73120.1"/>
    <property type="molecule type" value="Genomic_DNA"/>
</dbReference>
<sequence>MSNVIDVESCSTPMRTVLDSCVDCSTPVQN</sequence>
<organism evidence="1 2">
    <name type="scientific">Trifolium medium</name>
    <dbReference type="NCBI Taxonomy" id="97028"/>
    <lineage>
        <taxon>Eukaryota</taxon>
        <taxon>Viridiplantae</taxon>
        <taxon>Streptophyta</taxon>
        <taxon>Embryophyta</taxon>
        <taxon>Tracheophyta</taxon>
        <taxon>Spermatophyta</taxon>
        <taxon>Magnoliopsida</taxon>
        <taxon>eudicotyledons</taxon>
        <taxon>Gunneridae</taxon>
        <taxon>Pentapetalae</taxon>
        <taxon>rosids</taxon>
        <taxon>fabids</taxon>
        <taxon>Fabales</taxon>
        <taxon>Fabaceae</taxon>
        <taxon>Papilionoideae</taxon>
        <taxon>50 kb inversion clade</taxon>
        <taxon>NPAAA clade</taxon>
        <taxon>Hologalegina</taxon>
        <taxon>IRL clade</taxon>
        <taxon>Trifolieae</taxon>
        <taxon>Trifolium</taxon>
    </lineage>
</organism>